<proteinExistence type="predicted"/>
<dbReference type="Proteomes" id="UP000239434">
    <property type="component" value="Unassembled WGS sequence"/>
</dbReference>
<evidence type="ECO:0000259" key="1">
    <source>
        <dbReference type="PROSITE" id="PS50995"/>
    </source>
</evidence>
<dbReference type="PANTHER" id="PTHR33164:SF89">
    <property type="entry name" value="MARR FAMILY REGULATORY PROTEIN"/>
    <property type="match status" value="1"/>
</dbReference>
<reference evidence="2 3" key="1">
    <citation type="submission" date="2018-02" db="EMBL/GenBank/DDBJ databases">
        <title>The draft genome of Phyllobacterium sp. 1N-3.</title>
        <authorList>
            <person name="Liu L."/>
            <person name="Li L."/>
            <person name="Zhang X."/>
            <person name="Wang T."/>
            <person name="Liang L."/>
        </authorList>
    </citation>
    <scope>NUCLEOTIDE SEQUENCE [LARGE SCALE GENOMIC DNA]</scope>
    <source>
        <strain evidence="2 3">1N-3</strain>
    </source>
</reference>
<dbReference type="PANTHER" id="PTHR33164">
    <property type="entry name" value="TRANSCRIPTIONAL REGULATOR, MARR FAMILY"/>
    <property type="match status" value="1"/>
</dbReference>
<protein>
    <submittedName>
        <fullName evidence="2">MarR family transcriptional regulator</fullName>
    </submittedName>
</protein>
<dbReference type="EMBL" id="PVBR01000009">
    <property type="protein sequence ID" value="PRD42945.1"/>
    <property type="molecule type" value="Genomic_DNA"/>
</dbReference>
<feature type="domain" description="HTH marR-type" evidence="1">
    <location>
        <begin position="19"/>
        <end position="154"/>
    </location>
</feature>
<dbReference type="SUPFAM" id="SSF46785">
    <property type="entry name" value="Winged helix' DNA-binding domain"/>
    <property type="match status" value="1"/>
</dbReference>
<dbReference type="Pfam" id="PF01047">
    <property type="entry name" value="MarR"/>
    <property type="match status" value="1"/>
</dbReference>
<gene>
    <name evidence="2" type="ORF">C5748_14355</name>
</gene>
<accession>A0A2S9IR01</accession>
<dbReference type="AlphaFoldDB" id="A0A2S9IR01"/>
<keyword evidence="3" id="KW-1185">Reference proteome</keyword>
<dbReference type="Gene3D" id="1.10.10.10">
    <property type="entry name" value="Winged helix-like DNA-binding domain superfamily/Winged helix DNA-binding domain"/>
    <property type="match status" value="1"/>
</dbReference>
<name>A0A2S9IR01_9HYPH</name>
<evidence type="ECO:0000313" key="3">
    <source>
        <dbReference type="Proteomes" id="UP000239434"/>
    </source>
</evidence>
<dbReference type="InterPro" id="IPR036390">
    <property type="entry name" value="WH_DNA-bd_sf"/>
</dbReference>
<dbReference type="InterPro" id="IPR036388">
    <property type="entry name" value="WH-like_DNA-bd_sf"/>
</dbReference>
<dbReference type="InterPro" id="IPR000835">
    <property type="entry name" value="HTH_MarR-typ"/>
</dbReference>
<sequence length="163" mass="17922">MSQKFSSPTLAEAVSPEETRSLLKSIRRIVRANDLQSRALAKSIGLTGPQLVILMAVAELGEVTTKALADHADLSPATVVTVLENLEQRVIVQRYRSDIDRRIVFTRLTAKGQQLISHAPRVFGDAFAQRFASLPSSRRRELISRVTTLAELMSTGVEDGSHI</sequence>
<dbReference type="GO" id="GO:0003700">
    <property type="term" value="F:DNA-binding transcription factor activity"/>
    <property type="evidence" value="ECO:0007669"/>
    <property type="project" value="InterPro"/>
</dbReference>
<dbReference type="PROSITE" id="PS50995">
    <property type="entry name" value="HTH_MARR_2"/>
    <property type="match status" value="1"/>
</dbReference>
<comment type="caution">
    <text evidence="2">The sequence shown here is derived from an EMBL/GenBank/DDBJ whole genome shotgun (WGS) entry which is preliminary data.</text>
</comment>
<dbReference type="SMART" id="SM00347">
    <property type="entry name" value="HTH_MARR"/>
    <property type="match status" value="1"/>
</dbReference>
<organism evidence="2 3">
    <name type="scientific">Phyllobacterium phragmitis</name>
    <dbReference type="NCBI Taxonomy" id="2670329"/>
    <lineage>
        <taxon>Bacteria</taxon>
        <taxon>Pseudomonadati</taxon>
        <taxon>Pseudomonadota</taxon>
        <taxon>Alphaproteobacteria</taxon>
        <taxon>Hyphomicrobiales</taxon>
        <taxon>Phyllobacteriaceae</taxon>
        <taxon>Phyllobacterium</taxon>
    </lineage>
</organism>
<dbReference type="GO" id="GO:0006950">
    <property type="term" value="P:response to stress"/>
    <property type="evidence" value="ECO:0007669"/>
    <property type="project" value="TreeGrafter"/>
</dbReference>
<evidence type="ECO:0000313" key="2">
    <source>
        <dbReference type="EMBL" id="PRD42945.1"/>
    </source>
</evidence>
<dbReference type="InterPro" id="IPR039422">
    <property type="entry name" value="MarR/SlyA-like"/>
</dbReference>